<comment type="caution">
    <text evidence="1">The sequence shown here is derived from an EMBL/GenBank/DDBJ whole genome shotgun (WGS) entry which is preliminary data.</text>
</comment>
<proteinExistence type="predicted"/>
<evidence type="ECO:0000313" key="1">
    <source>
        <dbReference type="EMBL" id="KAH7853416.1"/>
    </source>
</evidence>
<sequence>MVTGGVDAIVYERVRCWWSCRGTAEGGRRRVNWESTLQGRPRYTLPQGGRSRVQFCENLETRHTIDISSFRNYANGFESKGHAISQVPLYMPDFYSLLANLLSTLKRGASTLVGRLAVDTARGNLIPHVLKVQVREDIVGKLLSVVHMGPRAACILSAACSVAIADICPPGYLGSVGAACDGHFSRPAWVTHSLLVMAYITGKVFNYQSLQPTHMGLSLEIDMSAGAFYEPDLVSKFVEGYCNIRDFERPLSDQDQISVKNSIRLELVYRVYQAAQRLNQLIGYTGCGFPEGSSDNPGNGGNGRHGKESDVVSTAHGDGGSLWVWRKSKRELLALGLASLVHLTFQISLCWNMGDTAGMFY</sequence>
<keyword evidence="2" id="KW-1185">Reference proteome</keyword>
<organism evidence="1 2">
    <name type="scientific">Vaccinium darrowii</name>
    <dbReference type="NCBI Taxonomy" id="229202"/>
    <lineage>
        <taxon>Eukaryota</taxon>
        <taxon>Viridiplantae</taxon>
        <taxon>Streptophyta</taxon>
        <taxon>Embryophyta</taxon>
        <taxon>Tracheophyta</taxon>
        <taxon>Spermatophyta</taxon>
        <taxon>Magnoliopsida</taxon>
        <taxon>eudicotyledons</taxon>
        <taxon>Gunneridae</taxon>
        <taxon>Pentapetalae</taxon>
        <taxon>asterids</taxon>
        <taxon>Ericales</taxon>
        <taxon>Ericaceae</taxon>
        <taxon>Vaccinioideae</taxon>
        <taxon>Vaccinieae</taxon>
        <taxon>Vaccinium</taxon>
    </lineage>
</organism>
<gene>
    <name evidence="1" type="ORF">Vadar_002199</name>
</gene>
<accession>A0ACB7YIL2</accession>
<evidence type="ECO:0000313" key="2">
    <source>
        <dbReference type="Proteomes" id="UP000828048"/>
    </source>
</evidence>
<protein>
    <submittedName>
        <fullName evidence="1">Uncharacterized protein</fullName>
    </submittedName>
</protein>
<name>A0ACB7YIL2_9ERIC</name>
<dbReference type="EMBL" id="CM037161">
    <property type="protein sequence ID" value="KAH7853416.1"/>
    <property type="molecule type" value="Genomic_DNA"/>
</dbReference>
<reference evidence="1 2" key="1">
    <citation type="journal article" date="2021" name="Hortic Res">
        <title>High-quality reference genome and annotation aids understanding of berry development for evergreen blueberry (Vaccinium darrowii).</title>
        <authorList>
            <person name="Yu J."/>
            <person name="Hulse-Kemp A.M."/>
            <person name="Babiker E."/>
            <person name="Staton M."/>
        </authorList>
    </citation>
    <scope>NUCLEOTIDE SEQUENCE [LARGE SCALE GENOMIC DNA]</scope>
    <source>
        <strain evidence="2">cv. NJ 8807/NJ 8810</strain>
        <tissue evidence="1">Young leaf</tissue>
    </source>
</reference>
<dbReference type="Proteomes" id="UP000828048">
    <property type="component" value="Chromosome 11"/>
</dbReference>